<dbReference type="AlphaFoldDB" id="A0A1C4YS48"/>
<sequence length="53" mass="6433">MDFRHWAADLRRQNRIWIEGDRILRFTAFEVRRRPEEVVAQLRAALLAAGWRL</sequence>
<protein>
    <recommendedName>
        <fullName evidence="3">DUF559 domain-containing protein</fullName>
    </recommendedName>
</protein>
<proteinExistence type="predicted"/>
<organism evidence="1 2">
    <name type="scientific">Micromonospora viridifaciens</name>
    <dbReference type="NCBI Taxonomy" id="1881"/>
    <lineage>
        <taxon>Bacteria</taxon>
        <taxon>Bacillati</taxon>
        <taxon>Actinomycetota</taxon>
        <taxon>Actinomycetes</taxon>
        <taxon>Micromonosporales</taxon>
        <taxon>Micromonosporaceae</taxon>
        <taxon>Micromonospora</taxon>
    </lineage>
</organism>
<name>A0A1C4YS48_MICVI</name>
<gene>
    <name evidence="1" type="ORF">GA0074695_4617</name>
</gene>
<dbReference type="EMBL" id="LT607411">
    <property type="protein sequence ID" value="SCF23518.1"/>
    <property type="molecule type" value="Genomic_DNA"/>
</dbReference>
<dbReference type="RefSeq" id="WP_157744603.1">
    <property type="nucleotide sequence ID" value="NZ_LT607411.1"/>
</dbReference>
<accession>A0A1C4YS48</accession>
<dbReference type="Proteomes" id="UP000198242">
    <property type="component" value="Chromosome I"/>
</dbReference>
<evidence type="ECO:0008006" key="3">
    <source>
        <dbReference type="Google" id="ProtNLM"/>
    </source>
</evidence>
<dbReference type="OrthoDB" id="3209715at2"/>
<keyword evidence="2" id="KW-1185">Reference proteome</keyword>
<evidence type="ECO:0000313" key="1">
    <source>
        <dbReference type="EMBL" id="SCF23518.1"/>
    </source>
</evidence>
<reference evidence="2" key="1">
    <citation type="submission" date="2016-06" db="EMBL/GenBank/DDBJ databases">
        <authorList>
            <person name="Varghese N."/>
            <person name="Submissions Spin"/>
        </authorList>
    </citation>
    <scope>NUCLEOTIDE SEQUENCE [LARGE SCALE GENOMIC DNA]</scope>
    <source>
        <strain evidence="2">DSM 43909</strain>
    </source>
</reference>
<evidence type="ECO:0000313" key="2">
    <source>
        <dbReference type="Proteomes" id="UP000198242"/>
    </source>
</evidence>